<protein>
    <submittedName>
        <fullName evidence="2">Uncharacterized protein</fullName>
    </submittedName>
</protein>
<dbReference type="EMBL" id="CYKH01000275">
    <property type="protein sequence ID" value="CUF25314.1"/>
    <property type="molecule type" value="Genomic_DNA"/>
</dbReference>
<dbReference type="AlphaFoldDB" id="A0A0S4IQP2"/>
<evidence type="ECO:0000256" key="1">
    <source>
        <dbReference type="SAM" id="MobiDB-lite"/>
    </source>
</evidence>
<dbReference type="Proteomes" id="UP000051952">
    <property type="component" value="Unassembled WGS sequence"/>
</dbReference>
<organism evidence="2 3">
    <name type="scientific">Bodo saltans</name>
    <name type="common">Flagellated protozoan</name>
    <dbReference type="NCBI Taxonomy" id="75058"/>
    <lineage>
        <taxon>Eukaryota</taxon>
        <taxon>Discoba</taxon>
        <taxon>Euglenozoa</taxon>
        <taxon>Kinetoplastea</taxon>
        <taxon>Metakinetoplastina</taxon>
        <taxon>Eubodonida</taxon>
        <taxon>Bodonidae</taxon>
        <taxon>Bodo</taxon>
    </lineage>
</organism>
<gene>
    <name evidence="2" type="ORF">BSAL_60695</name>
</gene>
<keyword evidence="3" id="KW-1185">Reference proteome</keyword>
<proteinExistence type="predicted"/>
<sequence>MLLSNDTVDGFNVVVADPFCQDAPFKSAITTSLSSCAAKRSTRHKSRGNVPRTARNTQLNTTQIPHHSLMTRKNLHSLSNEAITLNYPPDHMPLFFECAVSHFLTSARKH</sequence>
<evidence type="ECO:0000313" key="2">
    <source>
        <dbReference type="EMBL" id="CUF25314.1"/>
    </source>
</evidence>
<reference evidence="3" key="1">
    <citation type="submission" date="2015-09" db="EMBL/GenBank/DDBJ databases">
        <authorList>
            <consortium name="Pathogen Informatics"/>
        </authorList>
    </citation>
    <scope>NUCLEOTIDE SEQUENCE [LARGE SCALE GENOMIC DNA]</scope>
    <source>
        <strain evidence="3">Lake Konstanz</strain>
    </source>
</reference>
<dbReference type="VEuPathDB" id="TriTrypDB:BSAL_60695"/>
<accession>A0A0S4IQP2</accession>
<feature type="region of interest" description="Disordered" evidence="1">
    <location>
        <begin position="39"/>
        <end position="58"/>
    </location>
</feature>
<name>A0A0S4IQP2_BODSA</name>
<evidence type="ECO:0000313" key="3">
    <source>
        <dbReference type="Proteomes" id="UP000051952"/>
    </source>
</evidence>